<comment type="caution">
    <text evidence="1">The sequence shown here is derived from an EMBL/GenBank/DDBJ whole genome shotgun (WGS) entry which is preliminary data.</text>
</comment>
<evidence type="ECO:0000313" key="2">
    <source>
        <dbReference type="Proteomes" id="UP000029227"/>
    </source>
</evidence>
<dbReference type="EMBL" id="BBMN01000020">
    <property type="protein sequence ID" value="GAL07948.1"/>
    <property type="molecule type" value="Genomic_DNA"/>
</dbReference>
<gene>
    <name evidence="1" type="ORF">JCM19237_328</name>
</gene>
<sequence length="63" mass="6959">MISDYLEALITIPNTERIRRVAMAGKIDVSDLPTQSELVERKTAIEATIRSARSIISPFSILG</sequence>
<accession>A0A090R0B0</accession>
<proteinExistence type="predicted"/>
<name>A0A090R0B0_9GAMM</name>
<dbReference type="Proteomes" id="UP000029227">
    <property type="component" value="Unassembled WGS sequence"/>
</dbReference>
<evidence type="ECO:0000313" key="1">
    <source>
        <dbReference type="EMBL" id="GAL07948.1"/>
    </source>
</evidence>
<organism evidence="1 2">
    <name type="scientific">Photobacterium aphoticum</name>
    <dbReference type="NCBI Taxonomy" id="754436"/>
    <lineage>
        <taxon>Bacteria</taxon>
        <taxon>Pseudomonadati</taxon>
        <taxon>Pseudomonadota</taxon>
        <taxon>Gammaproteobacteria</taxon>
        <taxon>Vibrionales</taxon>
        <taxon>Vibrionaceae</taxon>
        <taxon>Photobacterium</taxon>
    </lineage>
</organism>
<reference evidence="1 2" key="1">
    <citation type="journal article" date="2014" name="Genome Announc.">
        <title>Draft Genome Sequences of Two Vibrionaceae Species, Vibrio ponticus C121 and Photobacterium aphoticum C119, Isolated as Coral Reef Microbiota.</title>
        <authorList>
            <person name="Al-saari N."/>
            <person name="Meirelles P.M."/>
            <person name="Mino S."/>
            <person name="Suda W."/>
            <person name="Oshima K."/>
            <person name="Hattori M."/>
            <person name="Ohkuma M."/>
            <person name="Thompson F.L."/>
            <person name="Gomez-Gil B."/>
            <person name="Sawabe T."/>
            <person name="Sawabe T."/>
        </authorList>
    </citation>
    <scope>NUCLEOTIDE SEQUENCE [LARGE SCALE GENOMIC DNA]</scope>
    <source>
        <strain evidence="1 2">JCM 19237</strain>
    </source>
</reference>
<dbReference type="AlphaFoldDB" id="A0A090R0B0"/>
<protein>
    <submittedName>
        <fullName evidence="1">Uncharacterized protein</fullName>
    </submittedName>
</protein>